<dbReference type="CDD" id="cd06453">
    <property type="entry name" value="SufS_like"/>
    <property type="match status" value="1"/>
</dbReference>
<protein>
    <recommendedName>
        <fullName evidence="3">cysteine desulfurase</fullName>
        <ecNumber evidence="3">2.8.1.7</ecNumber>
    </recommendedName>
</protein>
<reference evidence="10 11" key="1">
    <citation type="journal article" date="2020" name="G3 (Bethesda)">
        <title>Improved Reference Genome for Cyclotella cryptica CCMP332, a Model for Cell Wall Morphogenesis, Salinity Adaptation, and Lipid Production in Diatoms (Bacillariophyta).</title>
        <authorList>
            <person name="Roberts W.R."/>
            <person name="Downey K.M."/>
            <person name="Ruck E.C."/>
            <person name="Traller J.C."/>
            <person name="Alverson A.J."/>
        </authorList>
    </citation>
    <scope>NUCLEOTIDE SEQUENCE [LARGE SCALE GENOMIC DNA]</scope>
    <source>
        <strain evidence="10 11">CCMP332</strain>
    </source>
</reference>
<dbReference type="Proteomes" id="UP001516023">
    <property type="component" value="Unassembled WGS sequence"/>
</dbReference>
<evidence type="ECO:0000256" key="4">
    <source>
        <dbReference type="ARBA" id="ARBA00022679"/>
    </source>
</evidence>
<accession>A0ABD3QH57</accession>
<dbReference type="PANTHER" id="PTHR43586">
    <property type="entry name" value="CYSTEINE DESULFURASE"/>
    <property type="match status" value="1"/>
</dbReference>
<keyword evidence="4" id="KW-0808">Transferase</keyword>
<dbReference type="InterPro" id="IPR010970">
    <property type="entry name" value="Cys_dSase_SufS"/>
</dbReference>
<comment type="similarity">
    <text evidence="2">Belongs to the class-V pyridoxal-phosphate-dependent aminotransferase family. Csd subfamily.</text>
</comment>
<dbReference type="InterPro" id="IPR015421">
    <property type="entry name" value="PyrdxlP-dep_Trfase_major"/>
</dbReference>
<evidence type="ECO:0000313" key="10">
    <source>
        <dbReference type="EMBL" id="KAL3799720.1"/>
    </source>
</evidence>
<dbReference type="GO" id="GO:0031071">
    <property type="term" value="F:cysteine desulfurase activity"/>
    <property type="evidence" value="ECO:0007669"/>
    <property type="project" value="UniProtKB-EC"/>
</dbReference>
<dbReference type="NCBIfam" id="TIGR01979">
    <property type="entry name" value="sufS"/>
    <property type="match status" value="1"/>
</dbReference>
<dbReference type="Gene3D" id="3.90.1150.10">
    <property type="entry name" value="Aspartate Aminotransferase, domain 1"/>
    <property type="match status" value="1"/>
</dbReference>
<dbReference type="Pfam" id="PF00266">
    <property type="entry name" value="Aminotran_5"/>
    <property type="match status" value="1"/>
</dbReference>
<evidence type="ECO:0000256" key="7">
    <source>
        <dbReference type="RuleBase" id="RU004504"/>
    </source>
</evidence>
<dbReference type="PROSITE" id="PS00595">
    <property type="entry name" value="AA_TRANSFER_CLASS_5"/>
    <property type="match status" value="1"/>
</dbReference>
<gene>
    <name evidence="10" type="ORF">HJC23_010370</name>
</gene>
<evidence type="ECO:0000313" key="11">
    <source>
        <dbReference type="Proteomes" id="UP001516023"/>
    </source>
</evidence>
<comment type="cofactor">
    <cofactor evidence="1 7">
        <name>pyridoxal 5'-phosphate</name>
        <dbReference type="ChEBI" id="CHEBI:597326"/>
    </cofactor>
</comment>
<keyword evidence="11" id="KW-1185">Reference proteome</keyword>
<evidence type="ECO:0000256" key="1">
    <source>
        <dbReference type="ARBA" id="ARBA00001933"/>
    </source>
</evidence>
<dbReference type="SUPFAM" id="SSF53383">
    <property type="entry name" value="PLP-dependent transferases"/>
    <property type="match status" value="1"/>
</dbReference>
<dbReference type="InterPro" id="IPR015422">
    <property type="entry name" value="PyrdxlP-dep_Trfase_small"/>
</dbReference>
<keyword evidence="5" id="KW-0663">Pyridoxal phosphate</keyword>
<name>A0ABD3QH57_9STRA</name>
<dbReference type="InterPro" id="IPR015424">
    <property type="entry name" value="PyrdxlP-dep_Trfase"/>
</dbReference>
<evidence type="ECO:0000256" key="6">
    <source>
        <dbReference type="ARBA" id="ARBA00050776"/>
    </source>
</evidence>
<dbReference type="AlphaFoldDB" id="A0ABD3QH57"/>
<dbReference type="EMBL" id="JABMIG020000036">
    <property type="protein sequence ID" value="KAL3799720.1"/>
    <property type="molecule type" value="Genomic_DNA"/>
</dbReference>
<comment type="catalytic activity">
    <reaction evidence="6">
        <text>(sulfur carrier)-H + L-cysteine = (sulfur carrier)-SH + L-alanine</text>
        <dbReference type="Rhea" id="RHEA:43892"/>
        <dbReference type="Rhea" id="RHEA-COMP:14737"/>
        <dbReference type="Rhea" id="RHEA-COMP:14739"/>
        <dbReference type="ChEBI" id="CHEBI:29917"/>
        <dbReference type="ChEBI" id="CHEBI:35235"/>
        <dbReference type="ChEBI" id="CHEBI:57972"/>
        <dbReference type="ChEBI" id="CHEBI:64428"/>
        <dbReference type="EC" id="2.8.1.7"/>
    </reaction>
</comment>
<dbReference type="EC" id="2.8.1.7" evidence="3"/>
<dbReference type="PANTHER" id="PTHR43586:SF8">
    <property type="entry name" value="CYSTEINE DESULFURASE 1, CHLOROPLASTIC"/>
    <property type="match status" value="1"/>
</dbReference>
<feature type="domain" description="Aminotransferase class V" evidence="9">
    <location>
        <begin position="137"/>
        <end position="521"/>
    </location>
</feature>
<feature type="compositionally biased region" description="Low complexity" evidence="8">
    <location>
        <begin position="66"/>
        <end position="77"/>
    </location>
</feature>
<feature type="region of interest" description="Disordered" evidence="8">
    <location>
        <begin position="64"/>
        <end position="90"/>
    </location>
</feature>
<evidence type="ECO:0000256" key="3">
    <source>
        <dbReference type="ARBA" id="ARBA00012239"/>
    </source>
</evidence>
<evidence type="ECO:0000256" key="8">
    <source>
        <dbReference type="SAM" id="MobiDB-lite"/>
    </source>
</evidence>
<dbReference type="InterPro" id="IPR000192">
    <property type="entry name" value="Aminotrans_V_dom"/>
</dbReference>
<comment type="caution">
    <text evidence="10">The sequence shown here is derived from an EMBL/GenBank/DDBJ whole genome shotgun (WGS) entry which is preliminary data.</text>
</comment>
<proteinExistence type="inferred from homology"/>
<sequence>MRGAPDEAAHISLHTTNHKRIITMTNKRSAAMAFASLVVESLSFSSPPPPLSTHPIRIHTQPLRPSSALSVSQSTSSIAPALHNDDDDDNPNWWKDFQLNDAELPSSVLPDFPILTSTSFDADGQLIKDGGTGRRLVYLDSAATSQKPTAVTDALAAYYLKYNSNVHRGAHALSREATSLYEQARDKVASFVNAYSRNEVVFTRGATEAINLVAASLSCPSSFGKEQEWMRLEEGDEIIITEAEHHSNIVPWQLAARKTGAILKYVPIRPDGQFDLTAFRDLLSPKTKFVSIQHVSNVMGTINPISSIVELVRTHASPDAKIMLDACQSVPHSIVDVQSLNVDFLAASGHKMCGPTGIGFLWGRESLLNSMAPYMGGGEMIDEVYMTHSTYATSPARFEAGTPPIAQAVGLGSAIDYLNAIGMERIHEYEMELGQYLYRRLRQVPGVAVLGPPVGVERAALCAFVCDGVHPSDLSTFLDGEGVAIRAGHHCCQPLHRALGYSHSARASLYFYNTQEDVDEFIGALENTLKFFRSLEGGADSKDGEEDDFVPLF</sequence>
<dbReference type="InterPro" id="IPR020578">
    <property type="entry name" value="Aminotrans_V_PyrdxlP_BS"/>
</dbReference>
<evidence type="ECO:0000256" key="2">
    <source>
        <dbReference type="ARBA" id="ARBA00010447"/>
    </source>
</evidence>
<organism evidence="10 11">
    <name type="scientific">Cyclotella cryptica</name>
    <dbReference type="NCBI Taxonomy" id="29204"/>
    <lineage>
        <taxon>Eukaryota</taxon>
        <taxon>Sar</taxon>
        <taxon>Stramenopiles</taxon>
        <taxon>Ochrophyta</taxon>
        <taxon>Bacillariophyta</taxon>
        <taxon>Coscinodiscophyceae</taxon>
        <taxon>Thalassiosirophycidae</taxon>
        <taxon>Stephanodiscales</taxon>
        <taxon>Stephanodiscaceae</taxon>
        <taxon>Cyclotella</taxon>
    </lineage>
</organism>
<dbReference type="Gene3D" id="3.40.640.10">
    <property type="entry name" value="Type I PLP-dependent aspartate aminotransferase-like (Major domain)"/>
    <property type="match status" value="1"/>
</dbReference>
<evidence type="ECO:0000259" key="9">
    <source>
        <dbReference type="Pfam" id="PF00266"/>
    </source>
</evidence>
<evidence type="ECO:0000256" key="5">
    <source>
        <dbReference type="ARBA" id="ARBA00022898"/>
    </source>
</evidence>